<feature type="region of interest" description="Disordered" evidence="1">
    <location>
        <begin position="27"/>
        <end position="69"/>
    </location>
</feature>
<gene>
    <name evidence="4" type="ORF">GCM10023169_09260</name>
</gene>
<evidence type="ECO:0000259" key="3">
    <source>
        <dbReference type="Pfam" id="PF26526"/>
    </source>
</evidence>
<evidence type="ECO:0000256" key="1">
    <source>
        <dbReference type="SAM" id="MobiDB-lite"/>
    </source>
</evidence>
<dbReference type="Proteomes" id="UP001500622">
    <property type="component" value="Unassembled WGS sequence"/>
</dbReference>
<comment type="caution">
    <text evidence="4">The sequence shown here is derived from an EMBL/GenBank/DDBJ whole genome shotgun (WGS) entry which is preliminary data.</text>
</comment>
<accession>A0ABP8KZ85</accession>
<protein>
    <recommendedName>
        <fullName evidence="3">DUF8175 domain-containing protein</fullName>
    </recommendedName>
</protein>
<evidence type="ECO:0000313" key="4">
    <source>
        <dbReference type="EMBL" id="GAA4419017.1"/>
    </source>
</evidence>
<reference evidence="5" key="1">
    <citation type="journal article" date="2019" name="Int. J. Syst. Evol. Microbiol.">
        <title>The Global Catalogue of Microorganisms (GCM) 10K type strain sequencing project: providing services to taxonomists for standard genome sequencing and annotation.</title>
        <authorList>
            <consortium name="The Broad Institute Genomics Platform"/>
            <consortium name="The Broad Institute Genome Sequencing Center for Infectious Disease"/>
            <person name="Wu L."/>
            <person name="Ma J."/>
        </authorList>
    </citation>
    <scope>NUCLEOTIDE SEQUENCE [LARGE SCALE GENOMIC DNA]</scope>
    <source>
        <strain evidence="5">JCM 17810</strain>
    </source>
</reference>
<evidence type="ECO:0000313" key="5">
    <source>
        <dbReference type="Proteomes" id="UP001500622"/>
    </source>
</evidence>
<keyword evidence="2" id="KW-0732">Signal</keyword>
<feature type="chain" id="PRO_5046145554" description="DUF8175 domain-containing protein" evidence="2">
    <location>
        <begin position="30"/>
        <end position="244"/>
    </location>
</feature>
<proteinExistence type="predicted"/>
<sequence length="244" mass="25447">MSTTTPPAPRRRLLLGAVAALGLMLGACTSDDEPTSGGDDQPTSESPSGESPSSESPSGAAPTSEAADASVCGLSVKPDVDPAALDVDWVEDSHLGYPASEQAGPAATAEAGYRYCYQHSTGGALLFLANGLAQAVNPDLVEAFAEYAVADGPRREEMLDRVRTVDVGPYDPVIAGYAVREADEDSASIAIVVEAGEEDGPPHLVAVTADLVWRDGDWKLSSEKAQSVRYELVHSLDDYVAWGP</sequence>
<feature type="compositionally biased region" description="Low complexity" evidence="1">
    <location>
        <begin position="43"/>
        <end position="67"/>
    </location>
</feature>
<dbReference type="RefSeq" id="WP_345215300.1">
    <property type="nucleotide sequence ID" value="NZ_BAABGN010000002.1"/>
</dbReference>
<evidence type="ECO:0000256" key="2">
    <source>
        <dbReference type="SAM" id="SignalP"/>
    </source>
</evidence>
<dbReference type="EMBL" id="BAABGN010000002">
    <property type="protein sequence ID" value="GAA4419017.1"/>
    <property type="molecule type" value="Genomic_DNA"/>
</dbReference>
<dbReference type="Pfam" id="PF26526">
    <property type="entry name" value="DUF8175"/>
    <property type="match status" value="1"/>
</dbReference>
<feature type="signal peptide" evidence="2">
    <location>
        <begin position="1"/>
        <end position="29"/>
    </location>
</feature>
<name>A0ABP8KZ85_9MICO</name>
<keyword evidence="5" id="KW-1185">Reference proteome</keyword>
<organism evidence="4 5">
    <name type="scientific">Georgenia halophila</name>
    <dbReference type="NCBI Taxonomy" id="620889"/>
    <lineage>
        <taxon>Bacteria</taxon>
        <taxon>Bacillati</taxon>
        <taxon>Actinomycetota</taxon>
        <taxon>Actinomycetes</taxon>
        <taxon>Micrococcales</taxon>
        <taxon>Bogoriellaceae</taxon>
        <taxon>Georgenia</taxon>
    </lineage>
</organism>
<dbReference type="InterPro" id="IPR058488">
    <property type="entry name" value="DUF8175"/>
</dbReference>
<feature type="domain" description="DUF8175" evidence="3">
    <location>
        <begin position="54"/>
        <end position="240"/>
    </location>
</feature>